<dbReference type="Pfam" id="PF13475">
    <property type="entry name" value="DUF4116"/>
    <property type="match status" value="5"/>
</dbReference>
<dbReference type="EMBL" id="VFQX01000068">
    <property type="protein sequence ID" value="KAF0972517.1"/>
    <property type="molecule type" value="Genomic_DNA"/>
</dbReference>
<evidence type="ECO:0000259" key="1">
    <source>
        <dbReference type="Pfam" id="PF13475"/>
    </source>
</evidence>
<dbReference type="RefSeq" id="XP_044557231.1">
    <property type="nucleotide sequence ID" value="XM_044713377.1"/>
</dbReference>
<feature type="domain" description="DUF4116" evidence="1">
    <location>
        <begin position="61"/>
        <end position="107"/>
    </location>
</feature>
<keyword evidence="3" id="KW-1185">Reference proteome</keyword>
<sequence>MRNNVKLLMIDFSNSSSENDLQRLELLLKKKFSLQQLGKKKWLENRELKYEHFFPVEFMNDKEFILNHIKKYGYGLEYASKQLKKDREFVLKVIQQNGDELKFAGDNIHTDKEVILAAVKQFKGAWTFVSSEQLRNDKKFVLEMVQQYGIGVPFDFNKDRDVVLAAVKKNGKALQYVERQFKSDKEIVMEAIKQNKKALEFLPKVLLLDCEFMLTILKTIFPEFSHLESFDYSNKDIMMKLVQENGKILEFASSELKNDREIVMTAVRYYCHSPGFRFIPLQFASDDLKNDREIALLAIQQNGHALMFLNEGFQNDSEFVMEALKCNGYVLKYSDEFYRARMQHCYHDVYLGHNKWN</sequence>
<evidence type="ECO:0000313" key="2">
    <source>
        <dbReference type="EMBL" id="KAF0972517.1"/>
    </source>
</evidence>
<comment type="caution">
    <text evidence="2">The sequence shown here is derived from an EMBL/GenBank/DDBJ whole genome shotgun (WGS) entry which is preliminary data.</text>
</comment>
<feature type="domain" description="DUF4116" evidence="1">
    <location>
        <begin position="234"/>
        <end position="272"/>
    </location>
</feature>
<dbReference type="OrthoDB" id="412414at2759"/>
<evidence type="ECO:0000313" key="3">
    <source>
        <dbReference type="Proteomes" id="UP000444721"/>
    </source>
</evidence>
<protein>
    <recommendedName>
        <fullName evidence="1">DUF4116 domain-containing protein</fullName>
    </recommendedName>
</protein>
<accession>A0A6A5B2W1</accession>
<dbReference type="InterPro" id="IPR025197">
    <property type="entry name" value="DUF4116"/>
</dbReference>
<dbReference type="AlphaFoldDB" id="A0A6A5B2W1"/>
<name>A0A6A5B2W1_NAEFO</name>
<feature type="domain" description="DUF4116" evidence="1">
    <location>
        <begin position="159"/>
        <end position="204"/>
    </location>
</feature>
<dbReference type="VEuPathDB" id="AmoebaDB:FDP41_009420"/>
<dbReference type="VEuPathDB" id="AmoebaDB:NfTy_062280"/>
<gene>
    <name evidence="2" type="ORF">FDP41_009420</name>
</gene>
<organism evidence="2 3">
    <name type="scientific">Naegleria fowleri</name>
    <name type="common">Brain eating amoeba</name>
    <dbReference type="NCBI Taxonomy" id="5763"/>
    <lineage>
        <taxon>Eukaryota</taxon>
        <taxon>Discoba</taxon>
        <taxon>Heterolobosea</taxon>
        <taxon>Tetramitia</taxon>
        <taxon>Eutetramitia</taxon>
        <taxon>Vahlkampfiidae</taxon>
        <taxon>Naegleria</taxon>
    </lineage>
</organism>
<dbReference type="VEuPathDB" id="AmoebaDB:NF0056570"/>
<dbReference type="Proteomes" id="UP000444721">
    <property type="component" value="Unassembled WGS sequence"/>
</dbReference>
<feature type="domain" description="DUF4116" evidence="1">
    <location>
        <begin position="291"/>
        <end position="336"/>
    </location>
</feature>
<proteinExistence type="predicted"/>
<feature type="domain" description="DUF4116" evidence="1">
    <location>
        <begin position="111"/>
        <end position="149"/>
    </location>
</feature>
<dbReference type="GeneID" id="68116636"/>
<reference evidence="2 3" key="1">
    <citation type="journal article" date="2019" name="Sci. Rep.">
        <title>Nanopore sequencing improves the draft genome of the human pathogenic amoeba Naegleria fowleri.</title>
        <authorList>
            <person name="Liechti N."/>
            <person name="Schurch N."/>
            <person name="Bruggmann R."/>
            <person name="Wittwer M."/>
        </authorList>
    </citation>
    <scope>NUCLEOTIDE SEQUENCE [LARGE SCALE GENOMIC DNA]</scope>
    <source>
        <strain evidence="2 3">ATCC 30894</strain>
    </source>
</reference>